<dbReference type="EMBL" id="WIXP02000013">
    <property type="protein sequence ID" value="KAF6201378.1"/>
    <property type="molecule type" value="Genomic_DNA"/>
</dbReference>
<organism evidence="2 3">
    <name type="scientific">Apolygus lucorum</name>
    <name type="common">Small green plant bug</name>
    <name type="synonym">Lygocoris lucorum</name>
    <dbReference type="NCBI Taxonomy" id="248454"/>
    <lineage>
        <taxon>Eukaryota</taxon>
        <taxon>Metazoa</taxon>
        <taxon>Ecdysozoa</taxon>
        <taxon>Arthropoda</taxon>
        <taxon>Hexapoda</taxon>
        <taxon>Insecta</taxon>
        <taxon>Pterygota</taxon>
        <taxon>Neoptera</taxon>
        <taxon>Paraneoptera</taxon>
        <taxon>Hemiptera</taxon>
        <taxon>Heteroptera</taxon>
        <taxon>Panheteroptera</taxon>
        <taxon>Cimicomorpha</taxon>
        <taxon>Miridae</taxon>
        <taxon>Mirini</taxon>
        <taxon>Apolygus</taxon>
    </lineage>
</organism>
<protein>
    <submittedName>
        <fullName evidence="2">Uncharacterized protein</fullName>
    </submittedName>
</protein>
<name>A0A8S9WZ39_APOLU</name>
<sequence>MKVTVVIIAIMICFCGIADAGRRRVFKGNRALKGSLLESPKYSANSVSFLENDTFEIKGVFIVMFSFTSSTSSLV</sequence>
<evidence type="ECO:0000313" key="3">
    <source>
        <dbReference type="Proteomes" id="UP000466442"/>
    </source>
</evidence>
<feature type="chain" id="PRO_5035804772" evidence="1">
    <location>
        <begin position="21"/>
        <end position="75"/>
    </location>
</feature>
<keyword evidence="1" id="KW-0732">Signal</keyword>
<keyword evidence="3" id="KW-1185">Reference proteome</keyword>
<evidence type="ECO:0000313" key="2">
    <source>
        <dbReference type="EMBL" id="KAF6201378.1"/>
    </source>
</evidence>
<dbReference type="Proteomes" id="UP000466442">
    <property type="component" value="Unassembled WGS sequence"/>
</dbReference>
<feature type="signal peptide" evidence="1">
    <location>
        <begin position="1"/>
        <end position="20"/>
    </location>
</feature>
<gene>
    <name evidence="2" type="ORF">GE061_005826</name>
</gene>
<evidence type="ECO:0000256" key="1">
    <source>
        <dbReference type="SAM" id="SignalP"/>
    </source>
</evidence>
<accession>A0A8S9WZ39</accession>
<reference evidence="2" key="1">
    <citation type="journal article" date="2021" name="Mol. Ecol. Resour.">
        <title>Apolygus lucorum genome provides insights into omnivorousness and mesophyll feeding.</title>
        <authorList>
            <person name="Liu Y."/>
            <person name="Liu H."/>
            <person name="Wang H."/>
            <person name="Huang T."/>
            <person name="Liu B."/>
            <person name="Yang B."/>
            <person name="Yin L."/>
            <person name="Li B."/>
            <person name="Zhang Y."/>
            <person name="Zhang S."/>
            <person name="Jiang F."/>
            <person name="Zhang X."/>
            <person name="Ren Y."/>
            <person name="Wang B."/>
            <person name="Wang S."/>
            <person name="Lu Y."/>
            <person name="Wu K."/>
            <person name="Fan W."/>
            <person name="Wang G."/>
        </authorList>
    </citation>
    <scope>NUCLEOTIDE SEQUENCE</scope>
    <source>
        <strain evidence="2">12Hb</strain>
    </source>
</reference>
<proteinExistence type="predicted"/>
<comment type="caution">
    <text evidence="2">The sequence shown here is derived from an EMBL/GenBank/DDBJ whole genome shotgun (WGS) entry which is preliminary data.</text>
</comment>
<dbReference type="AlphaFoldDB" id="A0A8S9WZ39"/>